<evidence type="ECO:0000256" key="3">
    <source>
        <dbReference type="ARBA" id="ARBA00022737"/>
    </source>
</evidence>
<evidence type="ECO:0000313" key="7">
    <source>
        <dbReference type="EMBL" id="RMB84265.1"/>
    </source>
</evidence>
<dbReference type="GO" id="GO:0005829">
    <property type="term" value="C:cytosol"/>
    <property type="evidence" value="ECO:0007669"/>
    <property type="project" value="UniProtKB-ARBA"/>
</dbReference>
<evidence type="ECO:0000256" key="4">
    <source>
        <dbReference type="SAM" id="MobiDB-lite"/>
    </source>
</evidence>
<dbReference type="InterPro" id="IPR001680">
    <property type="entry name" value="WD40_rpt"/>
</dbReference>
<dbReference type="Pfam" id="PF17908">
    <property type="entry name" value="APAF1_C"/>
    <property type="match status" value="1"/>
</dbReference>
<dbReference type="InterPro" id="IPR036388">
    <property type="entry name" value="WH-like_DNA-bd_sf"/>
</dbReference>
<dbReference type="Pfam" id="PF00400">
    <property type="entry name" value="WD40"/>
    <property type="match status" value="1"/>
</dbReference>
<evidence type="ECO:0000259" key="5">
    <source>
        <dbReference type="Pfam" id="PF00931"/>
    </source>
</evidence>
<dbReference type="Gene3D" id="2.130.10.10">
    <property type="entry name" value="YVTN repeat-like/Quinoprotein amine dehydrogenase"/>
    <property type="match status" value="2"/>
</dbReference>
<feature type="domain" description="APAF-1 helical" evidence="6">
    <location>
        <begin position="476"/>
        <end position="526"/>
    </location>
</feature>
<dbReference type="AlphaFoldDB" id="A0A3M0I5X3"/>
<evidence type="ECO:0000313" key="8">
    <source>
        <dbReference type="Proteomes" id="UP000270471"/>
    </source>
</evidence>
<evidence type="ECO:0000256" key="2">
    <source>
        <dbReference type="ARBA" id="ARBA00022703"/>
    </source>
</evidence>
<feature type="compositionally biased region" description="Gly residues" evidence="4">
    <location>
        <begin position="96"/>
        <end position="108"/>
    </location>
</feature>
<dbReference type="PANTHER" id="PTHR22845">
    <property type="entry name" value="APOPTOTIC PROTEASE-ACTIVATING FACTOR 1"/>
    <property type="match status" value="1"/>
</dbReference>
<dbReference type="PANTHER" id="PTHR22845:SF5">
    <property type="entry name" value="APOPTOTIC PROTEASE-ACTIVATING FACTOR 1"/>
    <property type="match status" value="1"/>
</dbReference>
<dbReference type="SUPFAM" id="SSF69322">
    <property type="entry name" value="Tricorn protease domain 2"/>
    <property type="match status" value="1"/>
</dbReference>
<reference evidence="7 8" key="1">
    <citation type="submission" date="2017-11" db="EMBL/GenBank/DDBJ databases">
        <title>Draft genome of actinobacteria isolated from guarana (Paullinia cupana (Mart.) Ducke.</title>
        <authorList>
            <person name="Siqueira K.A."/>
            <person name="Liotti R.G."/>
            <person name="Mendes T.A.O."/>
            <person name="Soares M.A."/>
        </authorList>
    </citation>
    <scope>NUCLEOTIDE SEQUENCE [LARGE SCALE GENOMIC DNA]</scope>
    <source>
        <strain evidence="7 8">193</strain>
    </source>
</reference>
<keyword evidence="8" id="KW-1185">Reference proteome</keyword>
<dbReference type="PRINTS" id="PR00364">
    <property type="entry name" value="DISEASERSIST"/>
</dbReference>
<dbReference type="GO" id="GO:0043531">
    <property type="term" value="F:ADP binding"/>
    <property type="evidence" value="ECO:0007669"/>
    <property type="project" value="InterPro"/>
</dbReference>
<dbReference type="SMART" id="SM00320">
    <property type="entry name" value="WD40"/>
    <property type="match status" value="3"/>
</dbReference>
<keyword evidence="3" id="KW-0677">Repeat</keyword>
<dbReference type="InterPro" id="IPR027417">
    <property type="entry name" value="P-loop_NTPase"/>
</dbReference>
<dbReference type="Gene3D" id="1.25.40.370">
    <property type="match status" value="1"/>
</dbReference>
<protein>
    <submittedName>
        <fullName evidence="7">Uncharacterized protein</fullName>
    </submittedName>
</protein>
<dbReference type="InterPro" id="IPR015943">
    <property type="entry name" value="WD40/YVTN_repeat-like_dom_sf"/>
</dbReference>
<accession>A0A3M0I5X3</accession>
<dbReference type="SUPFAM" id="SSF82171">
    <property type="entry name" value="DPP6 N-terminal domain-like"/>
    <property type="match status" value="1"/>
</dbReference>
<dbReference type="InterPro" id="IPR041452">
    <property type="entry name" value="APAF1_C"/>
</dbReference>
<evidence type="ECO:0000256" key="1">
    <source>
        <dbReference type="ARBA" id="ARBA00022574"/>
    </source>
</evidence>
<gene>
    <name evidence="7" type="ORF">CTZ28_20390</name>
</gene>
<keyword evidence="2" id="KW-0053">Apoptosis</keyword>
<proteinExistence type="predicted"/>
<sequence>MAHAPKRPPSFSAQRISDWLSGKNVPSERAVAAMVLTVRHARRREGRSEATVRPGLLSSDRWAEWRRQARNASTAAAGGSVGTTQRSRVVGVSAGDSGGGSPSSGGSGSPRTVCPPAMAPVLPDRFVPRPHESEQLLEALRRGKGAVVLHGPGGFGKTTLASWACAVSGIRESFPDGVLWAEVEREPGADRVARCLSDMAALLSGWPFPGPYADVPAAAQALRSVLTGRRVLLVVDNVWSAVDLRPFEGLGDGVQLLVTTRRTGLLEGVSIHVGDMSVAQAIAVLGVEGTADSVSLRPLLDRVGCWPLALAMISGVLRSLVQQHGMDVREAVRALAHELKEYGILTLDDLSDADVVTGIARTLELSLADLVAMGGQDCEERFVSLAAFPAGETIPFRLLHRLWDVSDLRARAEGDRFASRSLCTVVGGEGLRLHDITRQAVRILKCDQVPEFSRQLLGTMRPSQGWHRLPRADMPLTDSLAFHLLQAGMVQELGNTLRDVRFLAQRLALSGPTALYADLVRYTAAVPGDTAAGALADLVRREAPVFTGPLSAHDLALTLENRCLGVHPLAQWLSHTGQAREGGGLRSVHPPVDRDHPALERSVAAAELGEFRDADWHPNGRFLAIAGRVPPLEIIDAGDTGAREWAMEGDVIFSRVRWSPDGTRLALVGVSDRFAEPHDSEGRPRNAPRVHRNDVIVYDLRAGREILAVPVPASLALFRQLPPALCWSPDSRRVAVASDTDVRLYDLACDSEPISLAGSEDACAEGEVSLTWHPVHGLIAHSSRRTAAGQDVGVLRRWADPALAHQEPQQWQSPLLWGRGRSLMWRPHGRTLVVDLEERAVAVVDPFTRRMLWRMEHAREATVYWSPDGRQLAVREAPVWPRLGGAQITFWSVPPDHLLSPDNPPVLTSSLPLGSYHHDQDCVSWQPDTTRLVTTSDRRLLQFWNTERPFPTRAAAPVATAFLHVRWSPDARSVAVAGENGRWISVQLRETCVTPHDGYPFPGRDPAARHRWPAEVGVPAQRRPRGGPPVVVHFAPDELHHLIGLPSEPLRVFTAAGQLVTELGSPADAQRWADACFTTRGDRIVAVAGTDDGDRVFSVWNLTEAVQRQEAAARSTYRTARPAAHHPSIWRITASDTHAVMLAHPNYIGLFRLSDMHTVCWIKTNSHVYDAAFDSSGHRLAVVGDAALHLFEVHTPADTAADEGDSDETDELLIHEFPEEERGLR</sequence>
<name>A0A3M0I5X3_9ACTN</name>
<dbReference type="Pfam" id="PF00931">
    <property type="entry name" value="NB-ARC"/>
    <property type="match status" value="1"/>
</dbReference>
<keyword evidence="1" id="KW-0853">WD repeat</keyword>
<dbReference type="InterPro" id="IPR002182">
    <property type="entry name" value="NB-ARC"/>
</dbReference>
<feature type="region of interest" description="Disordered" evidence="4">
    <location>
        <begin position="72"/>
        <end position="113"/>
    </location>
</feature>
<evidence type="ECO:0000259" key="6">
    <source>
        <dbReference type="Pfam" id="PF17908"/>
    </source>
</evidence>
<organism evidence="7 8">
    <name type="scientific">Streptomyces shenzhenensis</name>
    <dbReference type="NCBI Taxonomy" id="943815"/>
    <lineage>
        <taxon>Bacteria</taxon>
        <taxon>Bacillati</taxon>
        <taxon>Actinomycetota</taxon>
        <taxon>Actinomycetes</taxon>
        <taxon>Kitasatosporales</taxon>
        <taxon>Streptomycetaceae</taxon>
        <taxon>Streptomyces</taxon>
    </lineage>
</organism>
<dbReference type="Gene3D" id="3.40.50.300">
    <property type="entry name" value="P-loop containing nucleotide triphosphate hydrolases"/>
    <property type="match status" value="1"/>
</dbReference>
<dbReference type="SUPFAM" id="SSF52540">
    <property type="entry name" value="P-loop containing nucleoside triphosphate hydrolases"/>
    <property type="match status" value="1"/>
</dbReference>
<feature type="compositionally biased region" description="Low complexity" evidence="4">
    <location>
        <begin position="72"/>
        <end position="95"/>
    </location>
</feature>
<dbReference type="EMBL" id="PENI01000012">
    <property type="protein sequence ID" value="RMB84265.1"/>
    <property type="molecule type" value="Genomic_DNA"/>
</dbReference>
<dbReference type="Proteomes" id="UP000270471">
    <property type="component" value="Unassembled WGS sequence"/>
</dbReference>
<feature type="domain" description="NB-ARC" evidence="5">
    <location>
        <begin position="134"/>
        <end position="267"/>
    </location>
</feature>
<comment type="caution">
    <text evidence="7">The sequence shown here is derived from an EMBL/GenBank/DDBJ whole genome shotgun (WGS) entry which is preliminary data.</text>
</comment>
<dbReference type="Gene3D" id="1.10.10.10">
    <property type="entry name" value="Winged helix-like DNA-binding domain superfamily/Winged helix DNA-binding domain"/>
    <property type="match status" value="1"/>
</dbReference>